<dbReference type="EMBL" id="AYZF01000007">
    <property type="protein sequence ID" value="KRN07232.1"/>
    <property type="molecule type" value="Genomic_DNA"/>
</dbReference>
<dbReference type="InterPro" id="IPR025007">
    <property type="entry name" value="DUF3899"/>
</dbReference>
<evidence type="ECO:0000256" key="1">
    <source>
        <dbReference type="SAM" id="Phobius"/>
    </source>
</evidence>
<feature type="transmembrane region" description="Helical" evidence="1">
    <location>
        <begin position="101"/>
        <end position="119"/>
    </location>
</feature>
<dbReference type="PATRIC" id="fig|1423806.3.peg.60"/>
<feature type="transmembrane region" description="Helical" evidence="1">
    <location>
        <begin position="12"/>
        <end position="30"/>
    </location>
</feature>
<comment type="caution">
    <text evidence="3">The sequence shown here is derived from an EMBL/GenBank/DDBJ whole genome shotgun (WGS) entry which is preliminary data.</text>
</comment>
<name>A0A023D0R5_9LACO</name>
<gene>
    <name evidence="3" type="ORF">FD15_GL000057</name>
</gene>
<dbReference type="OrthoDB" id="2297631at2"/>
<keyword evidence="1" id="KW-1133">Transmembrane helix</keyword>
<evidence type="ECO:0000313" key="4">
    <source>
        <dbReference type="Proteomes" id="UP000050961"/>
    </source>
</evidence>
<evidence type="ECO:0000259" key="2">
    <source>
        <dbReference type="Pfam" id="PF13038"/>
    </source>
</evidence>
<dbReference type="eggNOG" id="ENOG5030ADY">
    <property type="taxonomic scope" value="Bacteria"/>
</dbReference>
<sequence>MQRLKQKIYLKTVSVTLLLAVVFSVAAKFVLDTLLISNILFASGLLLVCVSIADLLLKAHLFAGWFQHKKKGETDEEYRENKIKVEEVGSLKNGPIRSSKFGRSCLAIGSCLILFSIWVTF</sequence>
<keyword evidence="1" id="KW-0472">Membrane</keyword>
<keyword evidence="4" id="KW-1185">Reference proteome</keyword>
<reference evidence="3 4" key="1">
    <citation type="journal article" date="2015" name="Genome Announc.">
        <title>Expanding the biotechnology potential of lactobacilli through comparative genomics of 213 strains and associated genera.</title>
        <authorList>
            <person name="Sun Z."/>
            <person name="Harris H.M."/>
            <person name="McCann A."/>
            <person name="Guo C."/>
            <person name="Argimon S."/>
            <person name="Zhang W."/>
            <person name="Yang X."/>
            <person name="Jeffery I.B."/>
            <person name="Cooney J.C."/>
            <person name="Kagawa T.F."/>
            <person name="Liu W."/>
            <person name="Song Y."/>
            <person name="Salvetti E."/>
            <person name="Wrobel A."/>
            <person name="Rasinkangas P."/>
            <person name="Parkhill J."/>
            <person name="Rea M.C."/>
            <person name="O'Sullivan O."/>
            <person name="Ritari J."/>
            <person name="Douillard F.P."/>
            <person name="Paul Ross R."/>
            <person name="Yang R."/>
            <person name="Briner A.E."/>
            <person name="Felis G.E."/>
            <person name="de Vos W.M."/>
            <person name="Barrangou R."/>
            <person name="Klaenhammer T.R."/>
            <person name="Caufield P.W."/>
            <person name="Cui Y."/>
            <person name="Zhang H."/>
            <person name="O'Toole P.W."/>
        </authorList>
    </citation>
    <scope>NUCLEOTIDE SEQUENCE [LARGE SCALE GENOMIC DNA]</scope>
    <source>
        <strain evidence="3 4">DSM 21376</strain>
    </source>
</reference>
<accession>A0A023D0R5</accession>
<keyword evidence="1" id="KW-0812">Transmembrane</keyword>
<organism evidence="3 4">
    <name type="scientific">Liquorilactobacillus sucicola DSM 21376 = JCM 15457</name>
    <dbReference type="NCBI Taxonomy" id="1423806"/>
    <lineage>
        <taxon>Bacteria</taxon>
        <taxon>Bacillati</taxon>
        <taxon>Bacillota</taxon>
        <taxon>Bacilli</taxon>
        <taxon>Lactobacillales</taxon>
        <taxon>Lactobacillaceae</taxon>
        <taxon>Liquorilactobacillus</taxon>
    </lineage>
</organism>
<proteinExistence type="predicted"/>
<dbReference type="Proteomes" id="UP000050961">
    <property type="component" value="Unassembled WGS sequence"/>
</dbReference>
<dbReference type="STRING" id="1423806.FD15_GL000057"/>
<protein>
    <recommendedName>
        <fullName evidence="2">DUF3899 domain-containing protein</fullName>
    </recommendedName>
</protein>
<evidence type="ECO:0000313" key="3">
    <source>
        <dbReference type="EMBL" id="KRN07232.1"/>
    </source>
</evidence>
<feature type="domain" description="DUF3899" evidence="2">
    <location>
        <begin position="37"/>
        <end position="121"/>
    </location>
</feature>
<feature type="transmembrane region" description="Helical" evidence="1">
    <location>
        <begin position="36"/>
        <end position="57"/>
    </location>
</feature>
<dbReference type="RefSeq" id="WP_051993477.1">
    <property type="nucleotide sequence ID" value="NZ_AYZF01000007.1"/>
</dbReference>
<dbReference type="AlphaFoldDB" id="A0A023D0R5"/>
<dbReference type="Pfam" id="PF13038">
    <property type="entry name" value="DUF3899"/>
    <property type="match status" value="1"/>
</dbReference>